<feature type="coiled-coil region" evidence="1">
    <location>
        <begin position="619"/>
        <end position="646"/>
    </location>
</feature>
<feature type="compositionally biased region" description="Low complexity" evidence="2">
    <location>
        <begin position="462"/>
        <end position="475"/>
    </location>
</feature>
<gene>
    <name evidence="3" type="ORF">C2857_006526</name>
</gene>
<dbReference type="OrthoDB" id="5417386at2759"/>
<feature type="compositionally biased region" description="Polar residues" evidence="2">
    <location>
        <begin position="224"/>
        <end position="234"/>
    </location>
</feature>
<protein>
    <submittedName>
        <fullName evidence="3">Uncharacterized protein</fullName>
    </submittedName>
</protein>
<evidence type="ECO:0000313" key="3">
    <source>
        <dbReference type="EMBL" id="QPG94610.1"/>
    </source>
</evidence>
<evidence type="ECO:0000256" key="2">
    <source>
        <dbReference type="SAM" id="MobiDB-lite"/>
    </source>
</evidence>
<feature type="compositionally biased region" description="Polar residues" evidence="2">
    <location>
        <begin position="377"/>
        <end position="411"/>
    </location>
</feature>
<feature type="region of interest" description="Disordered" evidence="2">
    <location>
        <begin position="538"/>
        <end position="564"/>
    </location>
</feature>
<feature type="region of interest" description="Disordered" evidence="2">
    <location>
        <begin position="312"/>
        <end position="347"/>
    </location>
</feature>
<evidence type="ECO:0000313" key="4">
    <source>
        <dbReference type="Proteomes" id="UP000594364"/>
    </source>
</evidence>
<name>A0A7S9KLQ7_EPIFF</name>
<reference evidence="3 4" key="1">
    <citation type="journal article" date="2018" name="PLoS Genet.">
        <title>Repeat elements organise 3D genome structure and mediate transcription in the filamentous fungus Epichloe festucae.</title>
        <authorList>
            <person name="Winter D.J."/>
            <person name="Ganley A.R.D."/>
            <person name="Young C.A."/>
            <person name="Liachko I."/>
            <person name="Schardl C.L."/>
            <person name="Dupont P.Y."/>
            <person name="Berry D."/>
            <person name="Ram A."/>
            <person name="Scott B."/>
            <person name="Cox M.P."/>
        </authorList>
    </citation>
    <scope>NUCLEOTIDE SEQUENCE [LARGE SCALE GENOMIC DNA]</scope>
    <source>
        <strain evidence="3 4">Fl1</strain>
    </source>
</reference>
<feature type="compositionally biased region" description="Pro residues" evidence="2">
    <location>
        <begin position="542"/>
        <end position="552"/>
    </location>
</feature>
<evidence type="ECO:0000256" key="1">
    <source>
        <dbReference type="SAM" id="Coils"/>
    </source>
</evidence>
<accession>A0A7S9KLQ7</accession>
<feature type="region of interest" description="Disordered" evidence="2">
    <location>
        <begin position="1"/>
        <end position="36"/>
    </location>
</feature>
<sequence length="764" mass="84332">MARSLPPSGRHTGSSFDDAAPSLSPLGSHPFPLHRRSHAGVHEPQLIERTWAHPQPSSQLQSIHTNLYAGDLHDTMMPGDKISARQARDDVAALVDFLKHHPPPPDNFMSIPYEGEEDDNRGRWSKIKSMAKRSKSMPREPQRIRLPDSAVAGVTIGGHRHISISIPWEATPFGEDMRSQYPVFNHDMRVGTPSKESIRTYKNEKGVVTVLRPVTEVHEADHGSTASTCRSPYANSHGLRPPPLPPHKPSSSAGSPPHDYIGVLPTRFDTPLLDDSSAPWHIPRAPSGGEGKVQAKQDPQLFQRATYPARASSMVAGRAARDRNPPSIDGVMQHKKPLPNVPVPIVSRGRYFSDSHDVERQDMATNNNEVEGKANQLGHQRSDTSSSLYSQDIRPVSNQNGSHNCNPTASTENKKGDSCPPTPSSTRSRKDIVREKKRRDIEAMRHTQAKEQHEPIKVGRETAQQASTTHASTLAGEGLESARTQLGSTLKLSNLMVVMDMKPTATPHPEMPPGLETGPSVSCAQKQAESPVQWITVSEPTMPTPPTSPNGSPPQRQTASDRTLLTLRRERKATRVQERKAREGMNVAKATAQQLASGEVTHEDGVVPQADKDALRLYEAYREDRLRDMERRLRRLERNGDVWLQALVPVLDNMNRTLAAAHNQPLGGMRDWASDGETPAGAGRASWDMQKRKLTRRSSLSQGRLLEKLAGERHSDDAWSDSVSRSDDASGFGTIEPLMRELAGDSRRWQGMTTQSPVVTNEQF</sequence>
<keyword evidence="4" id="KW-1185">Reference proteome</keyword>
<dbReference type="EMBL" id="CP031385">
    <property type="protein sequence ID" value="QPG94610.1"/>
    <property type="molecule type" value="Genomic_DNA"/>
</dbReference>
<organism evidence="3 4">
    <name type="scientific">Epichloe festucae (strain Fl1)</name>
    <dbReference type="NCBI Taxonomy" id="877507"/>
    <lineage>
        <taxon>Eukaryota</taxon>
        <taxon>Fungi</taxon>
        <taxon>Dikarya</taxon>
        <taxon>Ascomycota</taxon>
        <taxon>Pezizomycotina</taxon>
        <taxon>Sordariomycetes</taxon>
        <taxon>Hypocreomycetidae</taxon>
        <taxon>Hypocreales</taxon>
        <taxon>Clavicipitaceae</taxon>
        <taxon>Epichloe</taxon>
    </lineage>
</organism>
<dbReference type="AlphaFoldDB" id="A0A7S9KLQ7"/>
<feature type="compositionally biased region" description="Basic and acidic residues" evidence="2">
    <location>
        <begin position="428"/>
        <end position="460"/>
    </location>
</feature>
<proteinExistence type="predicted"/>
<dbReference type="Proteomes" id="UP000594364">
    <property type="component" value="Chromosome 1"/>
</dbReference>
<feature type="region of interest" description="Disordered" evidence="2">
    <location>
        <begin position="371"/>
        <end position="476"/>
    </location>
</feature>
<feature type="region of interest" description="Disordered" evidence="2">
    <location>
        <begin position="218"/>
        <end position="274"/>
    </location>
</feature>
<keyword evidence="1" id="KW-0175">Coiled coil</keyword>
<feature type="region of interest" description="Disordered" evidence="2">
    <location>
        <begin position="669"/>
        <end position="698"/>
    </location>
</feature>